<dbReference type="EMBL" id="MF974398">
    <property type="protein sequence ID" value="AVH81550.1"/>
    <property type="molecule type" value="Genomic_DNA"/>
</dbReference>
<protein>
    <submittedName>
        <fullName evidence="1">Uncharacterized protein</fullName>
    </submittedName>
</protein>
<name>A0A343URX7_9LEPT</name>
<proteinExistence type="predicted"/>
<geneLocation type="plasmid" evidence="1">
    <name>p2_L200901116</name>
</geneLocation>
<evidence type="ECO:0000313" key="1">
    <source>
        <dbReference type="EMBL" id="AVH81550.1"/>
    </source>
</evidence>
<accession>A0A343URX7</accession>
<sequence length="121" mass="13739">MTIEYPYETIQNWGKDFVKETECEVIFHLALPIGSIPFYRERGTTLAELDNTPVTVLSDIFAGITVLQSLADYSNSARFERKVATSYDLVKIENTNKKNGELDISVGYYRVADESYREAAL</sequence>
<dbReference type="AlphaFoldDB" id="A0A343URX7"/>
<dbReference type="RefSeq" id="WP_036047660.1">
    <property type="nucleotide sequence ID" value="NZ_MF974398.1"/>
</dbReference>
<keyword evidence="1" id="KW-0614">Plasmid</keyword>
<organism evidence="1">
    <name type="scientific">Leptospira mayottensis 200901116</name>
    <dbReference type="NCBI Taxonomy" id="1192864"/>
    <lineage>
        <taxon>Bacteria</taxon>
        <taxon>Pseudomonadati</taxon>
        <taxon>Spirochaetota</taxon>
        <taxon>Spirochaetia</taxon>
        <taxon>Leptospirales</taxon>
        <taxon>Leptospiraceae</taxon>
        <taxon>Leptospira</taxon>
    </lineage>
</organism>
<reference evidence="1" key="1">
    <citation type="journal article" date="2018" name="Sci. Rep.">
        <title>Characterization of LE3 and LE4, the only lytic phages known to infect the spirochete Leptospira.</title>
        <authorList>
            <person name="Schiettekatte O."/>
            <person name="Vincent A.T."/>
            <person name="Malosse C."/>
            <person name="Lechat P."/>
            <person name="Chamot-Rooke J."/>
            <person name="Veyrier F.J."/>
            <person name="Picardeau M."/>
            <person name="Bourhy P."/>
        </authorList>
    </citation>
    <scope>NUCLEOTIDE SEQUENCE</scope>
    <source>
        <plasmid evidence="1">p2_L200901116</plasmid>
    </source>
</reference>